<gene>
    <name evidence="7" type="ORF">AKJ09_02174</name>
</gene>
<protein>
    <submittedName>
        <fullName evidence="7">Transcriptional regulator, TetR family</fullName>
    </submittedName>
</protein>
<dbReference type="InterPro" id="IPR001647">
    <property type="entry name" value="HTH_TetR"/>
</dbReference>
<dbReference type="RefSeq" id="WP_169927412.1">
    <property type="nucleotide sequence ID" value="NZ_CP012333.1"/>
</dbReference>
<feature type="domain" description="HTH tetR-type" evidence="6">
    <location>
        <begin position="1"/>
        <end position="54"/>
    </location>
</feature>
<accession>A0A0K1PPP2</accession>
<evidence type="ECO:0000256" key="4">
    <source>
        <dbReference type="PROSITE-ProRule" id="PRU00335"/>
    </source>
</evidence>
<dbReference type="EMBL" id="CP012333">
    <property type="protein sequence ID" value="AKU95510.1"/>
    <property type="molecule type" value="Genomic_DNA"/>
</dbReference>
<feature type="region of interest" description="Disordered" evidence="5">
    <location>
        <begin position="175"/>
        <end position="197"/>
    </location>
</feature>
<evidence type="ECO:0000256" key="1">
    <source>
        <dbReference type="ARBA" id="ARBA00023015"/>
    </source>
</evidence>
<dbReference type="PROSITE" id="PS50977">
    <property type="entry name" value="HTH_TETR_2"/>
    <property type="match status" value="1"/>
</dbReference>
<dbReference type="Pfam" id="PF00440">
    <property type="entry name" value="TetR_N"/>
    <property type="match status" value="1"/>
</dbReference>
<dbReference type="SUPFAM" id="SSF46689">
    <property type="entry name" value="Homeodomain-like"/>
    <property type="match status" value="1"/>
</dbReference>
<dbReference type="InterPro" id="IPR036271">
    <property type="entry name" value="Tet_transcr_reg_TetR-rel_C_sf"/>
</dbReference>
<evidence type="ECO:0000259" key="6">
    <source>
        <dbReference type="PROSITE" id="PS50977"/>
    </source>
</evidence>
<dbReference type="PANTHER" id="PTHR30055">
    <property type="entry name" value="HTH-TYPE TRANSCRIPTIONAL REGULATOR RUTR"/>
    <property type="match status" value="1"/>
</dbReference>
<organism evidence="7 8">
    <name type="scientific">Labilithrix luteola</name>
    <dbReference type="NCBI Taxonomy" id="1391654"/>
    <lineage>
        <taxon>Bacteria</taxon>
        <taxon>Pseudomonadati</taxon>
        <taxon>Myxococcota</taxon>
        <taxon>Polyangia</taxon>
        <taxon>Polyangiales</taxon>
        <taxon>Labilitrichaceae</taxon>
        <taxon>Labilithrix</taxon>
    </lineage>
</organism>
<name>A0A0K1PPP2_9BACT</name>
<dbReference type="Pfam" id="PF13305">
    <property type="entry name" value="TetR_C_33"/>
    <property type="match status" value="1"/>
</dbReference>
<dbReference type="SUPFAM" id="SSF48498">
    <property type="entry name" value="Tetracyclin repressor-like, C-terminal domain"/>
    <property type="match status" value="1"/>
</dbReference>
<dbReference type="InterPro" id="IPR025996">
    <property type="entry name" value="MT1864/Rv1816-like_C"/>
</dbReference>
<proteinExistence type="predicted"/>
<dbReference type="STRING" id="1391654.AKJ09_02174"/>
<dbReference type="KEGG" id="llu:AKJ09_02174"/>
<evidence type="ECO:0000256" key="5">
    <source>
        <dbReference type="SAM" id="MobiDB-lite"/>
    </source>
</evidence>
<dbReference type="PANTHER" id="PTHR30055:SF220">
    <property type="entry name" value="TETR-FAMILY REGULATORY PROTEIN"/>
    <property type="match status" value="1"/>
</dbReference>
<dbReference type="Proteomes" id="UP000064967">
    <property type="component" value="Chromosome"/>
</dbReference>
<dbReference type="GO" id="GO:0000976">
    <property type="term" value="F:transcription cis-regulatory region binding"/>
    <property type="evidence" value="ECO:0007669"/>
    <property type="project" value="TreeGrafter"/>
</dbReference>
<keyword evidence="1" id="KW-0805">Transcription regulation</keyword>
<dbReference type="InterPro" id="IPR050109">
    <property type="entry name" value="HTH-type_TetR-like_transc_reg"/>
</dbReference>
<keyword evidence="3" id="KW-0804">Transcription</keyword>
<evidence type="ECO:0000313" key="8">
    <source>
        <dbReference type="Proteomes" id="UP000064967"/>
    </source>
</evidence>
<feature type="DNA-binding region" description="H-T-H motif" evidence="4">
    <location>
        <begin position="17"/>
        <end position="36"/>
    </location>
</feature>
<dbReference type="InterPro" id="IPR009057">
    <property type="entry name" value="Homeodomain-like_sf"/>
</dbReference>
<evidence type="ECO:0000256" key="3">
    <source>
        <dbReference type="ARBA" id="ARBA00023163"/>
    </source>
</evidence>
<reference evidence="7 8" key="1">
    <citation type="submission" date="2015-08" db="EMBL/GenBank/DDBJ databases">
        <authorList>
            <person name="Babu N.S."/>
            <person name="Beckwith C.J."/>
            <person name="Beseler K.G."/>
            <person name="Brison A."/>
            <person name="Carone J.V."/>
            <person name="Caskin T.P."/>
            <person name="Diamond M."/>
            <person name="Durham M.E."/>
            <person name="Foxe J.M."/>
            <person name="Go M."/>
            <person name="Henderson B.A."/>
            <person name="Jones I.B."/>
            <person name="McGettigan J.A."/>
            <person name="Micheletti S.J."/>
            <person name="Nasrallah M.E."/>
            <person name="Ortiz D."/>
            <person name="Piller C.R."/>
            <person name="Privatt S.R."/>
            <person name="Schneider S.L."/>
            <person name="Sharp S."/>
            <person name="Smith T.C."/>
            <person name="Stanton J.D."/>
            <person name="Ullery H.E."/>
            <person name="Wilson R.J."/>
            <person name="Serrano M.G."/>
            <person name="Buck G."/>
            <person name="Lee V."/>
            <person name="Wang Y."/>
            <person name="Carvalho R."/>
            <person name="Voegtly L."/>
            <person name="Shi R."/>
            <person name="Duckworth R."/>
            <person name="Johnson A."/>
            <person name="Loviza R."/>
            <person name="Walstead R."/>
            <person name="Shah Z."/>
            <person name="Kiflezghi M."/>
            <person name="Wade K."/>
            <person name="Ball S.L."/>
            <person name="Bradley K.W."/>
            <person name="Asai D.J."/>
            <person name="Bowman C.A."/>
            <person name="Russell D.A."/>
            <person name="Pope W.H."/>
            <person name="Jacobs-Sera D."/>
            <person name="Hendrix R.W."/>
            <person name="Hatfull G.F."/>
        </authorList>
    </citation>
    <scope>NUCLEOTIDE SEQUENCE [LARGE SCALE GENOMIC DNA]</scope>
    <source>
        <strain evidence="7 8">DSM 27648</strain>
    </source>
</reference>
<dbReference type="AlphaFoldDB" id="A0A0K1PPP2"/>
<keyword evidence="2 4" id="KW-0238">DNA-binding</keyword>
<keyword evidence="8" id="KW-1185">Reference proteome</keyword>
<dbReference type="GO" id="GO:0003700">
    <property type="term" value="F:DNA-binding transcription factor activity"/>
    <property type="evidence" value="ECO:0007669"/>
    <property type="project" value="TreeGrafter"/>
</dbReference>
<dbReference type="Gene3D" id="1.10.357.10">
    <property type="entry name" value="Tetracycline Repressor, domain 2"/>
    <property type="match status" value="1"/>
</dbReference>
<sequence>MEAGLELLSEQGKEAVSLREIARKCRVSPRAPYQHFADKTDFLAALAEEGFKEFGAAMARAEGDFSGLAQAYLDFAVRKPALMQLMFGDDFEDRAKRNPTLHDAALATFGQLEEQIARLHPDRDERSHRLLAVNAWALIHGLSELLRHGQLAHVLPGESSTKAVVDSAVELFSRADRGDAQTRRPSSSSKKKERRSS</sequence>
<evidence type="ECO:0000256" key="2">
    <source>
        <dbReference type="ARBA" id="ARBA00023125"/>
    </source>
</evidence>
<evidence type="ECO:0000313" key="7">
    <source>
        <dbReference type="EMBL" id="AKU95510.1"/>
    </source>
</evidence>